<dbReference type="OrthoDB" id="1091686at2"/>
<name>A0A3S9VSV8_9BACT</name>
<keyword evidence="3" id="KW-1185">Reference proteome</keyword>
<feature type="chain" id="PRO_5019414438" description="Lipoprotein" evidence="1">
    <location>
        <begin position="18"/>
        <end position="303"/>
    </location>
</feature>
<gene>
    <name evidence="2" type="ORF">D8S85_08705</name>
</gene>
<evidence type="ECO:0000313" key="3">
    <source>
        <dbReference type="Proteomes" id="UP000270673"/>
    </source>
</evidence>
<evidence type="ECO:0000256" key="1">
    <source>
        <dbReference type="SAM" id="SignalP"/>
    </source>
</evidence>
<dbReference type="Proteomes" id="UP000270673">
    <property type="component" value="Chromosome"/>
</dbReference>
<dbReference type="AlphaFoldDB" id="A0A3S9VSV8"/>
<proteinExistence type="predicted"/>
<keyword evidence="1" id="KW-0732">Signal</keyword>
<dbReference type="RefSeq" id="WP_106480356.1">
    <property type="nucleotide sequence ID" value="NZ_CP032819.1"/>
</dbReference>
<feature type="signal peptide" evidence="1">
    <location>
        <begin position="1"/>
        <end position="17"/>
    </location>
</feature>
<evidence type="ECO:0008006" key="4">
    <source>
        <dbReference type="Google" id="ProtNLM"/>
    </source>
</evidence>
<organism evidence="2 3">
    <name type="scientific">Butyricimonas faecalis</name>
    <dbReference type="NCBI Taxonomy" id="2093856"/>
    <lineage>
        <taxon>Bacteria</taxon>
        <taxon>Pseudomonadati</taxon>
        <taxon>Bacteroidota</taxon>
        <taxon>Bacteroidia</taxon>
        <taxon>Bacteroidales</taxon>
        <taxon>Odoribacteraceae</taxon>
        <taxon>Butyricimonas</taxon>
    </lineage>
</organism>
<accession>A0A3S9VSV8</accession>
<protein>
    <recommendedName>
        <fullName evidence="4">Lipoprotein</fullName>
    </recommendedName>
</protein>
<dbReference type="Gene3D" id="3.40.390.70">
    <property type="match status" value="1"/>
</dbReference>
<dbReference type="PROSITE" id="PS51257">
    <property type="entry name" value="PROKAR_LIPOPROTEIN"/>
    <property type="match status" value="1"/>
</dbReference>
<reference evidence="2 3" key="1">
    <citation type="submission" date="2018-10" db="EMBL/GenBank/DDBJ databases">
        <title>Butyricimonas faecalis sp. nov., isolated from human faeces and emended description of the genus Butyricimonas.</title>
        <authorList>
            <person name="Le Roy T."/>
            <person name="Van der Smissen P."/>
            <person name="Paquot A."/>
            <person name="Delzenne N."/>
            <person name="Muccioli G."/>
            <person name="Collet J.-F."/>
            <person name="Cani P.D."/>
        </authorList>
    </citation>
    <scope>NUCLEOTIDE SEQUENCE [LARGE SCALE GENOMIC DNA]</scope>
    <source>
        <strain evidence="2 3">H184</strain>
    </source>
</reference>
<sequence length="303" mass="35734">MMKKYILLLLIAGGLLAGCFNEDDIHVEEQSYKRKYDTTSTDPVWKYVSEYYYKYGKLLITDPDSSDYLFNFQWKNTLWLKMPDQSQEHLLAGIKFFEEMFSNSFTDEFKKEFFPYSIILADSVVFTGGFSSTKWDPKTIYPVETQISFLISEHTLNLSETEKQDLSFSWLMKFLVDYCTDIRGKGLNIDDAFYSTSKEYYGRYKDPDAVLPKEEWYKRGFLAISDSGYYSGWWGDPYWYTDFPSYPDTDLSLFLKTMCTMDHDELLQLVDEYPKVAIRYNCVKNALEEIGIDYRNMGYKAKI</sequence>
<dbReference type="KEGG" id="buy:D8S85_08705"/>
<evidence type="ECO:0000313" key="2">
    <source>
        <dbReference type="EMBL" id="AZS29617.1"/>
    </source>
</evidence>
<dbReference type="EMBL" id="CP032819">
    <property type="protein sequence ID" value="AZS29617.1"/>
    <property type="molecule type" value="Genomic_DNA"/>
</dbReference>